<reference evidence="2" key="1">
    <citation type="journal article" date="2013" name="Nature">
        <title>Draft genome of the wheat A-genome progenitor Triticum urartu.</title>
        <authorList>
            <person name="Ling H.Q."/>
            <person name="Zhao S."/>
            <person name="Liu D."/>
            <person name="Wang J."/>
            <person name="Sun H."/>
            <person name="Zhang C."/>
            <person name="Fan H."/>
            <person name="Li D."/>
            <person name="Dong L."/>
            <person name="Tao Y."/>
            <person name="Gao C."/>
            <person name="Wu H."/>
            <person name="Li Y."/>
            <person name="Cui Y."/>
            <person name="Guo X."/>
            <person name="Zheng S."/>
            <person name="Wang B."/>
            <person name="Yu K."/>
            <person name="Liang Q."/>
            <person name="Yang W."/>
            <person name="Lou X."/>
            <person name="Chen J."/>
            <person name="Feng M."/>
            <person name="Jian J."/>
            <person name="Zhang X."/>
            <person name="Luo G."/>
            <person name="Jiang Y."/>
            <person name="Liu J."/>
            <person name="Wang Z."/>
            <person name="Sha Y."/>
            <person name="Zhang B."/>
            <person name="Wu H."/>
            <person name="Tang D."/>
            <person name="Shen Q."/>
            <person name="Xue P."/>
            <person name="Zou S."/>
            <person name="Wang X."/>
            <person name="Liu X."/>
            <person name="Wang F."/>
            <person name="Yang Y."/>
            <person name="An X."/>
            <person name="Dong Z."/>
            <person name="Zhang K."/>
            <person name="Zhang X."/>
            <person name="Luo M.C."/>
            <person name="Dvorak J."/>
            <person name="Tong Y."/>
            <person name="Wang J."/>
            <person name="Yang H."/>
            <person name="Li Z."/>
            <person name="Wang D."/>
            <person name="Zhang A."/>
            <person name="Wang J."/>
        </authorList>
    </citation>
    <scope>NUCLEOTIDE SEQUENCE</scope>
    <source>
        <strain evidence="2">cv. G1812</strain>
    </source>
</reference>
<dbReference type="Gramene" id="TuG1812G0300001258.01.T01">
    <property type="protein sequence ID" value="TuG1812G0300001258.01.T01"/>
    <property type="gene ID" value="TuG1812G0300001258.01"/>
</dbReference>
<reference evidence="1" key="2">
    <citation type="submission" date="2018-03" db="EMBL/GenBank/DDBJ databases">
        <title>The Triticum urartu genome reveals the dynamic nature of wheat genome evolution.</title>
        <authorList>
            <person name="Ling H."/>
            <person name="Ma B."/>
            <person name="Shi X."/>
            <person name="Liu H."/>
            <person name="Dong L."/>
            <person name="Sun H."/>
            <person name="Cao Y."/>
            <person name="Gao Q."/>
            <person name="Zheng S."/>
            <person name="Li Y."/>
            <person name="Yu Y."/>
            <person name="Du H."/>
            <person name="Qi M."/>
            <person name="Li Y."/>
            <person name="Yu H."/>
            <person name="Cui Y."/>
            <person name="Wang N."/>
            <person name="Chen C."/>
            <person name="Wu H."/>
            <person name="Zhao Y."/>
            <person name="Zhang J."/>
            <person name="Li Y."/>
            <person name="Zhou W."/>
            <person name="Zhang B."/>
            <person name="Hu W."/>
            <person name="Eijk M."/>
            <person name="Tang J."/>
            <person name="Witsenboer H."/>
            <person name="Zhao S."/>
            <person name="Li Z."/>
            <person name="Zhang A."/>
            <person name="Wang D."/>
            <person name="Liang C."/>
        </authorList>
    </citation>
    <scope>NUCLEOTIDE SEQUENCE [LARGE SCALE GENOMIC DNA]</scope>
    <source>
        <strain evidence="1">cv. G1812</strain>
    </source>
</reference>
<proteinExistence type="predicted"/>
<dbReference type="EnsemblPlants" id="TuG1812G0300001258.01.T01">
    <property type="protein sequence ID" value="TuG1812G0300001258.01.T01"/>
    <property type="gene ID" value="TuG1812G0300001258.01"/>
</dbReference>
<evidence type="ECO:0000313" key="1">
    <source>
        <dbReference type="EnsemblPlants" id="TuG1812G0300001258.01.T01"/>
    </source>
</evidence>
<organism evidence="1 2">
    <name type="scientific">Triticum urartu</name>
    <name type="common">Red wild einkorn</name>
    <name type="synonym">Crithodium urartu</name>
    <dbReference type="NCBI Taxonomy" id="4572"/>
    <lineage>
        <taxon>Eukaryota</taxon>
        <taxon>Viridiplantae</taxon>
        <taxon>Streptophyta</taxon>
        <taxon>Embryophyta</taxon>
        <taxon>Tracheophyta</taxon>
        <taxon>Spermatophyta</taxon>
        <taxon>Magnoliopsida</taxon>
        <taxon>Liliopsida</taxon>
        <taxon>Poales</taxon>
        <taxon>Poaceae</taxon>
        <taxon>BOP clade</taxon>
        <taxon>Pooideae</taxon>
        <taxon>Triticodae</taxon>
        <taxon>Triticeae</taxon>
        <taxon>Triticinae</taxon>
        <taxon>Triticum</taxon>
    </lineage>
</organism>
<protein>
    <submittedName>
        <fullName evidence="1">Uncharacterized protein</fullName>
    </submittedName>
</protein>
<keyword evidence="2" id="KW-1185">Reference proteome</keyword>
<dbReference type="Proteomes" id="UP000015106">
    <property type="component" value="Chromosome 3"/>
</dbReference>
<reference evidence="1" key="3">
    <citation type="submission" date="2022-06" db="UniProtKB">
        <authorList>
            <consortium name="EnsemblPlants"/>
        </authorList>
    </citation>
    <scope>IDENTIFICATION</scope>
</reference>
<dbReference type="AlphaFoldDB" id="A0A8R7PNQ0"/>
<name>A0A8R7PNQ0_TRIUA</name>
<sequence>MFIFLVWKRPTRKGRTGFLIMIMFWCYTQEVACSEFYFTKHTSILDTSGQ</sequence>
<accession>A0A8R7PNQ0</accession>
<evidence type="ECO:0000313" key="2">
    <source>
        <dbReference type="Proteomes" id="UP000015106"/>
    </source>
</evidence>